<evidence type="ECO:0000256" key="1">
    <source>
        <dbReference type="SAM" id="Phobius"/>
    </source>
</evidence>
<feature type="transmembrane region" description="Helical" evidence="1">
    <location>
        <begin position="43"/>
        <end position="63"/>
    </location>
</feature>
<organism evidence="2">
    <name type="scientific">Mimivirus AB-566-O17</name>
    <dbReference type="NCBI Taxonomy" id="1988039"/>
    <lineage>
        <taxon>Viruses</taxon>
        <taxon>Varidnaviria</taxon>
        <taxon>Bamfordvirae</taxon>
        <taxon>Nucleocytoviricota</taxon>
        <taxon>Megaviricetes</taxon>
        <taxon>Imitervirales</taxon>
        <taxon>Mimiviridae</taxon>
        <taxon>Megamimivirinae</taxon>
        <taxon>Mimivirus</taxon>
    </lineage>
</organism>
<reference evidence="2" key="1">
    <citation type="journal article" date="2017" name="ISME J.">
        <title>Genomic exploration of individual giant ocean viruses.</title>
        <authorList>
            <person name="Wilson W.H."/>
            <person name="Gilg I.C."/>
            <person name="Moniruzzaman M."/>
            <person name="Field E.K."/>
            <person name="Koren S."/>
            <person name="LeCleir G.R."/>
            <person name="Martinez Martinez J."/>
            <person name="Poulton N.J."/>
            <person name="Swan B.K."/>
            <person name="Stepanauskas R."/>
            <person name="Wilhelm S.W."/>
        </authorList>
    </citation>
    <scope>NUCLEOTIDE SEQUENCE</scope>
</reference>
<keyword evidence="1" id="KW-0472">Membrane</keyword>
<dbReference type="EMBL" id="KY565521">
    <property type="protein sequence ID" value="ARR74980.1"/>
    <property type="molecule type" value="Genomic_DNA"/>
</dbReference>
<protein>
    <recommendedName>
        <fullName evidence="3">Transmembrane protein</fullName>
    </recommendedName>
</protein>
<gene>
    <name evidence="2" type="ORF">SAGO17_0061</name>
</gene>
<name>A0A1X9VNT8_9VIRU</name>
<evidence type="ECO:0000313" key="2">
    <source>
        <dbReference type="EMBL" id="ARR74980.1"/>
    </source>
</evidence>
<accession>A0A1X9VNT8</accession>
<keyword evidence="1" id="KW-1133">Transmembrane helix</keyword>
<sequence length="66" mass="7150">MPLDTSPPNHIVPIPLDTSPPNHTVHVVNTVPKQHCCLTTLQCLCVGVCIFILSVIIASFVYAQVN</sequence>
<evidence type="ECO:0008006" key="3">
    <source>
        <dbReference type="Google" id="ProtNLM"/>
    </source>
</evidence>
<keyword evidence="1" id="KW-0812">Transmembrane</keyword>
<proteinExistence type="predicted"/>